<name>A0A846MYL6_9PROT</name>
<dbReference type="InterPro" id="IPR007296">
    <property type="entry name" value="DUF403"/>
</dbReference>
<dbReference type="Proteomes" id="UP000570514">
    <property type="component" value="Unassembled WGS sequence"/>
</dbReference>
<sequence length="825" mass="90837">MIRKKHSTETASRYDEMHGAGGRVREAWQPLAEALGAMSSQEYARRQDAAQSMLRDNGVTYNVYDEQDGQSRRWRLDILPFVIAPEEWEKLEAAVIQRARLADALLADIYGPQKLIADGVLPPHIVSGHPQFLRPLKGVEPPGGVHIHLYSVDLARMPDGGWKVLASRADSVSGIGYALENRIVVGQVFSDLFRDMHVQRLAAFFQSYRESVQGLAGPGRAVLLTPGPHNEAYFEHAFLSHYLDLTLVEGDDLVVHDDRVFLKTLHGLERVSVIFRRVDSDFCDPLELRSDSALGVPGLLQAVRAGNVVLANSLGASVVESPALDAYLHAVSHALLGEELVIPDIPTVWCGTEWGRQEALARIDRSILRGAFDSRPLFSRRSTARLGRELSAADKRAYKALLTRRGATQVTQDVVPLGGAPIFADGKLTQRPVSLRLFAAWTKNGYVVMPGGLARVAENETVRALSLQSGAVSKDVWVPTPGPVSTFSLLKQTREDVAIVRTGNSPPSRAMDNLFWLGRYSERADNLARVLRAVVQRLGEGAPADPAVHGFLAGLTESFLPARLPRKDGLLSDLRSLISDRTNFAGLPQILGCVRRTAWSARDRLSLDTWQTIHLMTEPDVLPPTNRPFDSAEALSSLDMLVRRSAAFAGHCAENMTRGPNWLFTDLGRRVERAQHLAWLVGRIAENGELAESERIRIGLEISSSVMTYRSRYMNIFHMAPLLDLLLLDETNPRSVAFQLIAAEKSLEELARLTPEGQGTAAVKFAANLRGLCVRPSLLDDLATDPASLKTYLAEVEIGAAGISDALTDAYFRHAIRRRTGSREE</sequence>
<comment type="caution">
    <text evidence="3">The sequence shown here is derived from an EMBL/GenBank/DDBJ whole genome shotgun (WGS) entry which is preliminary data.</text>
</comment>
<dbReference type="InterPro" id="IPR051680">
    <property type="entry name" value="ATP-dep_Glu-Cys_Ligase-2"/>
</dbReference>
<feature type="domain" description="Circularly permuted ATP-grasp type 2" evidence="2">
    <location>
        <begin position="80"/>
        <end position="457"/>
    </location>
</feature>
<evidence type="ECO:0000259" key="2">
    <source>
        <dbReference type="Pfam" id="PF14403"/>
    </source>
</evidence>
<accession>A0A846MYL6</accession>
<gene>
    <name evidence="3" type="ORF">FHS83_001711</name>
</gene>
<dbReference type="AlphaFoldDB" id="A0A846MYL6"/>
<evidence type="ECO:0000259" key="1">
    <source>
        <dbReference type="Pfam" id="PF04168"/>
    </source>
</evidence>
<dbReference type="SUPFAM" id="SSF56059">
    <property type="entry name" value="Glutathione synthetase ATP-binding domain-like"/>
    <property type="match status" value="1"/>
</dbReference>
<dbReference type="Gene3D" id="3.40.50.11290">
    <property type="match status" value="1"/>
</dbReference>
<evidence type="ECO:0000313" key="3">
    <source>
        <dbReference type="EMBL" id="NIK88393.1"/>
    </source>
</evidence>
<proteinExistence type="predicted"/>
<organism evidence="3 4">
    <name type="scientific">Rhizomicrobium palustre</name>
    <dbReference type="NCBI Taxonomy" id="189966"/>
    <lineage>
        <taxon>Bacteria</taxon>
        <taxon>Pseudomonadati</taxon>
        <taxon>Pseudomonadota</taxon>
        <taxon>Alphaproteobacteria</taxon>
        <taxon>Micropepsales</taxon>
        <taxon>Micropepsaceae</taxon>
        <taxon>Rhizomicrobium</taxon>
    </lineage>
</organism>
<dbReference type="InterPro" id="IPR025841">
    <property type="entry name" value="CP_ATPgrasp_2"/>
</dbReference>
<keyword evidence="4" id="KW-1185">Reference proteome</keyword>
<reference evidence="3 4" key="1">
    <citation type="submission" date="2020-03" db="EMBL/GenBank/DDBJ databases">
        <title>Genomic Encyclopedia of Type Strains, Phase IV (KMG-IV): sequencing the most valuable type-strain genomes for metagenomic binning, comparative biology and taxonomic classification.</title>
        <authorList>
            <person name="Goeker M."/>
        </authorList>
    </citation>
    <scope>NUCLEOTIDE SEQUENCE [LARGE SCALE GENOMIC DNA]</scope>
    <source>
        <strain evidence="3 4">DSM 19867</strain>
    </source>
</reference>
<dbReference type="Pfam" id="PF04168">
    <property type="entry name" value="Alpha-E"/>
    <property type="match status" value="1"/>
</dbReference>
<dbReference type="Pfam" id="PF14403">
    <property type="entry name" value="CP_ATPgrasp_2"/>
    <property type="match status" value="1"/>
</dbReference>
<protein>
    <submittedName>
        <fullName evidence="3">Putative circularly permuted ATP-grasp superfamily protein/putative alpha-E superfamily protein</fullName>
    </submittedName>
</protein>
<dbReference type="RefSeq" id="WP_167082574.1">
    <property type="nucleotide sequence ID" value="NZ_BAAADC010000001.1"/>
</dbReference>
<dbReference type="PANTHER" id="PTHR34595">
    <property type="entry name" value="BLR5612 PROTEIN"/>
    <property type="match status" value="1"/>
</dbReference>
<dbReference type="PANTHER" id="PTHR34595:SF2">
    <property type="entry name" value="BLR2978 PROTEIN"/>
    <property type="match status" value="1"/>
</dbReference>
<evidence type="ECO:0000313" key="4">
    <source>
        <dbReference type="Proteomes" id="UP000570514"/>
    </source>
</evidence>
<feature type="domain" description="DUF403" evidence="1">
    <location>
        <begin position="507"/>
        <end position="812"/>
    </location>
</feature>
<dbReference type="EMBL" id="JAASRM010000001">
    <property type="protein sequence ID" value="NIK88393.1"/>
    <property type="molecule type" value="Genomic_DNA"/>
</dbReference>